<gene>
    <name evidence="2" type="ORF">CB5_LOCUS2051</name>
</gene>
<dbReference type="EMBL" id="LR862139">
    <property type="protein sequence ID" value="CAD1818840.1"/>
    <property type="molecule type" value="Genomic_DNA"/>
</dbReference>
<organism evidence="2">
    <name type="scientific">Ananas comosus var. bracteatus</name>
    <name type="common">red pineapple</name>
    <dbReference type="NCBI Taxonomy" id="296719"/>
    <lineage>
        <taxon>Eukaryota</taxon>
        <taxon>Viridiplantae</taxon>
        <taxon>Streptophyta</taxon>
        <taxon>Embryophyta</taxon>
        <taxon>Tracheophyta</taxon>
        <taxon>Spermatophyta</taxon>
        <taxon>Magnoliopsida</taxon>
        <taxon>Liliopsida</taxon>
        <taxon>Poales</taxon>
        <taxon>Bromeliaceae</taxon>
        <taxon>Bromelioideae</taxon>
        <taxon>Ananas</taxon>
    </lineage>
</organism>
<feature type="transmembrane region" description="Helical" evidence="1">
    <location>
        <begin position="137"/>
        <end position="157"/>
    </location>
</feature>
<dbReference type="PRINTS" id="PR00081">
    <property type="entry name" value="GDHRDH"/>
</dbReference>
<evidence type="ECO:0000313" key="2">
    <source>
        <dbReference type="EMBL" id="CAD1818840.1"/>
    </source>
</evidence>
<dbReference type="InterPro" id="IPR055280">
    <property type="entry name" value="TIC32"/>
</dbReference>
<dbReference type="InterPro" id="IPR002347">
    <property type="entry name" value="SDR_fam"/>
</dbReference>
<keyword evidence="1" id="KW-0812">Transmembrane</keyword>
<dbReference type="InterPro" id="IPR036291">
    <property type="entry name" value="NAD(P)-bd_dom_sf"/>
</dbReference>
<protein>
    <recommendedName>
        <fullName evidence="3">Short-chain dehydrogenase TIC 32, chloroplastic-like</fullName>
    </recommendedName>
</protein>
<dbReference type="SUPFAM" id="SSF51735">
    <property type="entry name" value="NAD(P)-binding Rossmann-fold domains"/>
    <property type="match status" value="1"/>
</dbReference>
<feature type="transmembrane region" description="Helical" evidence="1">
    <location>
        <begin position="198"/>
        <end position="216"/>
    </location>
</feature>
<keyword evidence="1" id="KW-0472">Membrane</keyword>
<evidence type="ECO:0008006" key="3">
    <source>
        <dbReference type="Google" id="ProtNLM"/>
    </source>
</evidence>
<dbReference type="AlphaFoldDB" id="A0A6V7NJU3"/>
<dbReference type="PANTHER" id="PTHR48476">
    <property type="entry name" value="SHORT-CHAIN DEHYDROGENASE TIC 32, CHLOROPLASTIC-LIKE"/>
    <property type="match status" value="1"/>
</dbReference>
<name>A0A6V7NJU3_ANACO</name>
<accession>A0A6V7NJU3</accession>
<dbReference type="Gene3D" id="3.40.50.720">
    <property type="entry name" value="NAD(P)-binding Rossmann-like Domain"/>
    <property type="match status" value="1"/>
</dbReference>
<reference evidence="2" key="1">
    <citation type="submission" date="2020-07" db="EMBL/GenBank/DDBJ databases">
        <authorList>
            <person name="Lin J."/>
        </authorList>
    </citation>
    <scope>NUCLEOTIDE SEQUENCE</scope>
</reference>
<sequence length="235" mass="26788">MGVRNASAGACVKEVIIKEIPNAKVDVMVLDLSSMSSIRNFAENFNSQNLPLNILINNAGIAFAPFTLSEDDIELHFATNHLGHFLLTHLLLEGMKTTAQETNIEGRIIIVSSDSYKLTYHEGIRFDRINDELGKTLFLKISYFSFSLYFCFLANILHAHELSKQLKHEDVKITVNALHPGGIVTNILRYQGFLDGMTFLYLILFHLFSHILYNVTSRMKFEQEKHFLADFEIPF</sequence>
<proteinExistence type="predicted"/>
<dbReference type="PANTHER" id="PTHR48476:SF1">
    <property type="entry name" value="SHORT-CHAIN DEHYDROGENASE TIC 32, CHLOROPLASTIC-LIKE"/>
    <property type="match status" value="1"/>
</dbReference>
<keyword evidence="1" id="KW-1133">Transmembrane helix</keyword>
<evidence type="ECO:0000256" key="1">
    <source>
        <dbReference type="SAM" id="Phobius"/>
    </source>
</evidence>
<dbReference type="Pfam" id="PF00106">
    <property type="entry name" value="adh_short"/>
    <property type="match status" value="1"/>
</dbReference>